<dbReference type="PROSITE" id="PS51471">
    <property type="entry name" value="FE2OG_OXY"/>
    <property type="match status" value="1"/>
</dbReference>
<dbReference type="GO" id="GO:0051213">
    <property type="term" value="F:dioxygenase activity"/>
    <property type="evidence" value="ECO:0007669"/>
    <property type="project" value="UniProtKB-KW"/>
</dbReference>
<dbReference type="InterPro" id="IPR027450">
    <property type="entry name" value="AlkB-like"/>
</dbReference>
<name>A0ABU3N2B7_9SPHN</name>
<keyword evidence="2" id="KW-0223">Dioxygenase</keyword>
<dbReference type="InterPro" id="IPR037151">
    <property type="entry name" value="AlkB-like_sf"/>
</dbReference>
<dbReference type="InterPro" id="IPR032857">
    <property type="entry name" value="ALKBH4"/>
</dbReference>
<dbReference type="SUPFAM" id="SSF51197">
    <property type="entry name" value="Clavaminate synthase-like"/>
    <property type="match status" value="1"/>
</dbReference>
<reference evidence="2" key="1">
    <citation type="submission" date="2022-04" db="EMBL/GenBank/DDBJ databases">
        <title>Tomato heritable bacteria conferring resistance against bacterial wilt.</title>
        <authorList>
            <person name="Yin J."/>
        </authorList>
    </citation>
    <scope>NUCLEOTIDE SEQUENCE</scope>
    <source>
        <strain evidence="2">Cra20</strain>
    </source>
</reference>
<protein>
    <submittedName>
        <fullName evidence="2">Alpha-ketoglutarate-dependent dioxygenase AlkB</fullName>
    </submittedName>
</protein>
<keyword evidence="2" id="KW-0560">Oxidoreductase</keyword>
<dbReference type="PANTHER" id="PTHR12463:SF1">
    <property type="entry name" value="2-OXOGLUTARATE AND FE-DEPENDENT OXYGENASE FAMILY PROTEIN"/>
    <property type="match status" value="1"/>
</dbReference>
<evidence type="ECO:0000259" key="1">
    <source>
        <dbReference type="PROSITE" id="PS51471"/>
    </source>
</evidence>
<dbReference type="EMBL" id="JALMLT010000002">
    <property type="protein sequence ID" value="MDT8758543.1"/>
    <property type="molecule type" value="Genomic_DNA"/>
</dbReference>
<evidence type="ECO:0000313" key="2">
    <source>
        <dbReference type="EMBL" id="MDT8758543.1"/>
    </source>
</evidence>
<dbReference type="InterPro" id="IPR005123">
    <property type="entry name" value="Oxoglu/Fe-dep_dioxygenase_dom"/>
</dbReference>
<dbReference type="PANTHER" id="PTHR12463">
    <property type="entry name" value="OXYGENASE-RELATED"/>
    <property type="match status" value="1"/>
</dbReference>
<accession>A0ABU3N2B7</accession>
<gene>
    <name evidence="2" type="ORF">MZO42_07520</name>
</gene>
<dbReference type="Gene3D" id="2.60.120.590">
    <property type="entry name" value="Alpha-ketoglutarate-dependent dioxygenase AlkB-like"/>
    <property type="match status" value="1"/>
</dbReference>
<comment type="caution">
    <text evidence="2">The sequence shown here is derived from an EMBL/GenBank/DDBJ whole genome shotgun (WGS) entry which is preliminary data.</text>
</comment>
<feature type="domain" description="Fe2OG dioxygenase" evidence="1">
    <location>
        <begin position="105"/>
        <end position="196"/>
    </location>
</feature>
<sequence length="206" mass="22839">MYRSDLALSEATLFPNLFGAPALPGLRHAEDLVLPGEERALIAAIDALDLSPFRFQGWLGKRLTTSFGWRYDFDDASFTRGAPLPDWLLPLRDKAADFAGLPAAEFAHALLIRYDPGAGIGWHKDRPVFEHVLGVSLGNAATMRFRKRRPGGFDRFAAPLAPRSVYHLSGEARHQWEHSIAPMEAPRWSITFRSLSDKGRALSSAS</sequence>
<dbReference type="Pfam" id="PF13532">
    <property type="entry name" value="2OG-FeII_Oxy_2"/>
    <property type="match status" value="1"/>
</dbReference>
<proteinExistence type="predicted"/>
<organism evidence="2">
    <name type="scientific">Sphingomonas psychrotolerans</name>
    <dbReference type="NCBI Taxonomy" id="1327635"/>
    <lineage>
        <taxon>Bacteria</taxon>
        <taxon>Pseudomonadati</taxon>
        <taxon>Pseudomonadota</taxon>
        <taxon>Alphaproteobacteria</taxon>
        <taxon>Sphingomonadales</taxon>
        <taxon>Sphingomonadaceae</taxon>
        <taxon>Sphingomonas</taxon>
    </lineage>
</organism>